<comment type="caution">
    <text evidence="1">The sequence shown here is derived from an EMBL/GenBank/DDBJ whole genome shotgun (WGS) entry which is preliminary data.</text>
</comment>
<dbReference type="RefSeq" id="WP_106870750.1">
    <property type="nucleotide sequence ID" value="NZ_CP053841.1"/>
</dbReference>
<evidence type="ECO:0008006" key="3">
    <source>
        <dbReference type="Google" id="ProtNLM"/>
    </source>
</evidence>
<dbReference type="EMBL" id="PDHH01000003">
    <property type="protein sequence ID" value="PSM52165.1"/>
    <property type="molecule type" value="Genomic_DNA"/>
</dbReference>
<dbReference type="Proteomes" id="UP000240535">
    <property type="component" value="Unassembled WGS sequence"/>
</dbReference>
<proteinExistence type="predicted"/>
<sequence>MKILNLTSILSFESKELFNKYKEDEFLTISPFDEDIMKNNISIKCEIGSLSYVLAMICALIDDREYFSELDTGYLSGESSVGEEEVEEIVEFLNGCELMILDENLLNYQDDEKNIKSFLKIIQDKFNLKIINLQGKELKFETVELSELKEPEDYDGAVVFKHNLDNKFVGGRYFCMVAKIKDGDYVNIKTKTLDVNMKFELDDDLKGTIALLGIDDNNYYRYELAKISKV</sequence>
<protein>
    <recommendedName>
        <fullName evidence="3">NADH dehydrogenase</fullName>
    </recommendedName>
</protein>
<gene>
    <name evidence="1" type="ORF">CQ405_03680</name>
</gene>
<evidence type="ECO:0000313" key="1">
    <source>
        <dbReference type="EMBL" id="PSM52165.1"/>
    </source>
</evidence>
<evidence type="ECO:0000313" key="2">
    <source>
        <dbReference type="Proteomes" id="UP000240535"/>
    </source>
</evidence>
<organism evidence="1 2">
    <name type="scientific">Campylobacter blaseri</name>
    <dbReference type="NCBI Taxonomy" id="2042961"/>
    <lineage>
        <taxon>Bacteria</taxon>
        <taxon>Pseudomonadati</taxon>
        <taxon>Campylobacterota</taxon>
        <taxon>Epsilonproteobacteria</taxon>
        <taxon>Campylobacterales</taxon>
        <taxon>Campylobacteraceae</taxon>
        <taxon>Campylobacter</taxon>
    </lineage>
</organism>
<reference evidence="2" key="1">
    <citation type="submission" date="2017-10" db="EMBL/GenBank/DDBJ databases">
        <title>Campylobacter species from seals.</title>
        <authorList>
            <person name="Gilbert M.J."/>
            <person name="Zomer A.L."/>
            <person name="Timmerman A.J."/>
            <person name="Duim B."/>
            <person name="Wagenaar J.A."/>
        </authorList>
    </citation>
    <scope>NUCLEOTIDE SEQUENCE [LARGE SCALE GENOMIC DNA]</scope>
    <source>
        <strain evidence="2">17S00004-5</strain>
    </source>
</reference>
<name>A0A2P8R101_9BACT</name>
<dbReference type="AlphaFoldDB" id="A0A2P8R101"/>
<dbReference type="OrthoDB" id="5360624at2"/>
<keyword evidence="2" id="KW-1185">Reference proteome</keyword>
<accession>A0A2P8R101</accession>